<accession>A0A0A8ZCG0</accession>
<protein>
    <submittedName>
        <fullName evidence="1">Uncharacterized protein</fullName>
    </submittedName>
</protein>
<reference evidence="1" key="1">
    <citation type="submission" date="2014-09" db="EMBL/GenBank/DDBJ databases">
        <authorList>
            <person name="Magalhaes I.L.F."/>
            <person name="Oliveira U."/>
            <person name="Santos F.R."/>
            <person name="Vidigal T.H.D.A."/>
            <person name="Brescovit A.D."/>
            <person name="Santos A.J."/>
        </authorList>
    </citation>
    <scope>NUCLEOTIDE SEQUENCE</scope>
    <source>
        <tissue evidence="1">Shoot tissue taken approximately 20 cm above the soil surface</tissue>
    </source>
</reference>
<evidence type="ECO:0000313" key="1">
    <source>
        <dbReference type="EMBL" id="JAD34425.1"/>
    </source>
</evidence>
<dbReference type="AlphaFoldDB" id="A0A0A8ZCG0"/>
<sequence length="36" mass="3980">MPYSPDELCRYSPATVTLTSLRLGSAAHWRVAGLQM</sequence>
<name>A0A0A8ZCG0_ARUDO</name>
<proteinExistence type="predicted"/>
<dbReference type="EMBL" id="GBRH01263470">
    <property type="protein sequence ID" value="JAD34425.1"/>
    <property type="molecule type" value="Transcribed_RNA"/>
</dbReference>
<reference evidence="1" key="2">
    <citation type="journal article" date="2015" name="Data Brief">
        <title>Shoot transcriptome of the giant reed, Arundo donax.</title>
        <authorList>
            <person name="Barrero R.A."/>
            <person name="Guerrero F.D."/>
            <person name="Moolhuijzen P."/>
            <person name="Goolsby J.A."/>
            <person name="Tidwell J."/>
            <person name="Bellgard S.E."/>
            <person name="Bellgard M.I."/>
        </authorList>
    </citation>
    <scope>NUCLEOTIDE SEQUENCE</scope>
    <source>
        <tissue evidence="1">Shoot tissue taken approximately 20 cm above the soil surface</tissue>
    </source>
</reference>
<organism evidence="1">
    <name type="scientific">Arundo donax</name>
    <name type="common">Giant reed</name>
    <name type="synonym">Donax arundinaceus</name>
    <dbReference type="NCBI Taxonomy" id="35708"/>
    <lineage>
        <taxon>Eukaryota</taxon>
        <taxon>Viridiplantae</taxon>
        <taxon>Streptophyta</taxon>
        <taxon>Embryophyta</taxon>
        <taxon>Tracheophyta</taxon>
        <taxon>Spermatophyta</taxon>
        <taxon>Magnoliopsida</taxon>
        <taxon>Liliopsida</taxon>
        <taxon>Poales</taxon>
        <taxon>Poaceae</taxon>
        <taxon>PACMAD clade</taxon>
        <taxon>Arundinoideae</taxon>
        <taxon>Arundineae</taxon>
        <taxon>Arundo</taxon>
    </lineage>
</organism>